<evidence type="ECO:0000313" key="2">
    <source>
        <dbReference type="EMBL" id="QIW97856.1"/>
    </source>
</evidence>
<reference evidence="2 3" key="1">
    <citation type="journal article" date="2016" name="Sci. Rep.">
        <title>Peltaster fructicola genome reveals evolution from an invasive phytopathogen to an ectophytic parasite.</title>
        <authorList>
            <person name="Xu C."/>
            <person name="Chen H."/>
            <person name="Gleason M.L."/>
            <person name="Xu J.R."/>
            <person name="Liu H."/>
            <person name="Zhang R."/>
            <person name="Sun G."/>
        </authorList>
    </citation>
    <scope>NUCLEOTIDE SEQUENCE [LARGE SCALE GENOMIC DNA]</scope>
    <source>
        <strain evidence="2 3">LNHT1506</strain>
    </source>
</reference>
<dbReference type="Proteomes" id="UP000503462">
    <property type="component" value="Chromosome 2"/>
</dbReference>
<name>A0A6H0XSW7_9PEZI</name>
<sequence>MAAVMPEGGVRRLKGDYKHNTARDSLSPTGFYSFRRDGVDKSAAVDAQQKDEVELQKSPSGRHAEQPCPSPTSREFEFKMGLTTTPSSAMAGQTCLPRSSAVRGHRPFKLELDDSRGATSVSTAELRRLIKKTAPGPLALSSRVQIIHHTSLPSPFPYKGRKKYPRPGTLIGTTVLVRQTNALPFKPWETRNAVMGNQHSHAANHGHLHGLAAISSSSVGEESSLESITHPRLRNKNPTKRGSMHVLKKKAAAKAGLGANFTSTVIEVPRAATAPNLDLIEDNEQQWEDEEENRKIRHVKTLSAPSPVLLSPGSPATITEESAARPLSAGTTVTGVSLRSDDELPSPVHLRVSALSPTIPTPSPLPEDSPHQYGLKDFADTPSPPPDPKKAKRHSSGIDIFNVCTHLSSSVPALTREQEAKNLQSAASFLNGLSNARRRAESRARSTRSTTKTRLTSASASDLPYKNGSATFQCTSGYRSMSHLPLSEPPSPTSTESRPLTPKLDDLSRTLGHTHKSSGFAYAKPLSIIQLKCYRDHDRLMRSGNKLYQVECAVCHTDAQDDFYWSCTWCAVRMCENCRTAFRKNGVKALKDKIRTAEFGAQA</sequence>
<proteinExistence type="predicted"/>
<feature type="region of interest" description="Disordered" evidence="1">
    <location>
        <begin position="482"/>
        <end position="502"/>
    </location>
</feature>
<feature type="compositionally biased region" description="Basic and acidic residues" evidence="1">
    <location>
        <begin position="9"/>
        <end position="22"/>
    </location>
</feature>
<feature type="region of interest" description="Disordered" evidence="1">
    <location>
        <begin position="1"/>
        <end position="75"/>
    </location>
</feature>
<keyword evidence="3" id="KW-1185">Reference proteome</keyword>
<evidence type="ECO:0000313" key="3">
    <source>
        <dbReference type="Proteomes" id="UP000503462"/>
    </source>
</evidence>
<dbReference type="OrthoDB" id="5425130at2759"/>
<organism evidence="2 3">
    <name type="scientific">Peltaster fructicola</name>
    <dbReference type="NCBI Taxonomy" id="286661"/>
    <lineage>
        <taxon>Eukaryota</taxon>
        <taxon>Fungi</taxon>
        <taxon>Dikarya</taxon>
        <taxon>Ascomycota</taxon>
        <taxon>Pezizomycotina</taxon>
        <taxon>Dothideomycetes</taxon>
        <taxon>Dothideomycetes incertae sedis</taxon>
        <taxon>Peltaster</taxon>
    </lineage>
</organism>
<dbReference type="AlphaFoldDB" id="A0A6H0XSW7"/>
<evidence type="ECO:0000256" key="1">
    <source>
        <dbReference type="SAM" id="MobiDB-lite"/>
    </source>
</evidence>
<feature type="region of interest" description="Disordered" evidence="1">
    <location>
        <begin position="321"/>
        <end position="394"/>
    </location>
</feature>
<feature type="compositionally biased region" description="Low complexity" evidence="1">
    <location>
        <begin position="447"/>
        <end position="461"/>
    </location>
</feature>
<accession>A0A6H0XSW7</accession>
<feature type="compositionally biased region" description="Low complexity" evidence="1">
    <location>
        <begin position="493"/>
        <end position="502"/>
    </location>
</feature>
<feature type="region of interest" description="Disordered" evidence="1">
    <location>
        <begin position="435"/>
        <end position="462"/>
    </location>
</feature>
<dbReference type="EMBL" id="CP051140">
    <property type="protein sequence ID" value="QIW97856.1"/>
    <property type="molecule type" value="Genomic_DNA"/>
</dbReference>
<gene>
    <name evidence="2" type="ORF">AMS68_003374</name>
</gene>
<protein>
    <submittedName>
        <fullName evidence="2">Uncharacterized protein</fullName>
    </submittedName>
</protein>